<feature type="region of interest" description="Disordered" evidence="1">
    <location>
        <begin position="1"/>
        <end position="24"/>
    </location>
</feature>
<dbReference type="AlphaFoldDB" id="A0A5K3ETS6"/>
<sequence length="56" mass="5988">MRTRYPITPTQGPPIRSISPAARTPNSPLSCANIYHGLSSHLGLDVSSSITHTSEI</sequence>
<protein>
    <submittedName>
        <fullName evidence="2">Uncharacterized protein</fullName>
    </submittedName>
</protein>
<evidence type="ECO:0000256" key="1">
    <source>
        <dbReference type="SAM" id="MobiDB-lite"/>
    </source>
</evidence>
<reference evidence="2" key="1">
    <citation type="submission" date="2019-11" db="UniProtKB">
        <authorList>
            <consortium name="WormBaseParasite"/>
        </authorList>
    </citation>
    <scope>IDENTIFICATION</scope>
</reference>
<proteinExistence type="predicted"/>
<dbReference type="WBParaSite" id="MCU_002582-RA">
    <property type="protein sequence ID" value="MCU_002582-RA"/>
    <property type="gene ID" value="MCU_002582"/>
</dbReference>
<accession>A0A5K3ETS6</accession>
<evidence type="ECO:0000313" key="2">
    <source>
        <dbReference type="WBParaSite" id="MCU_002582-RA"/>
    </source>
</evidence>
<name>A0A5K3ETS6_MESCO</name>
<organism evidence="2">
    <name type="scientific">Mesocestoides corti</name>
    <name type="common">Flatworm</name>
    <dbReference type="NCBI Taxonomy" id="53468"/>
    <lineage>
        <taxon>Eukaryota</taxon>
        <taxon>Metazoa</taxon>
        <taxon>Spiralia</taxon>
        <taxon>Lophotrochozoa</taxon>
        <taxon>Platyhelminthes</taxon>
        <taxon>Cestoda</taxon>
        <taxon>Eucestoda</taxon>
        <taxon>Cyclophyllidea</taxon>
        <taxon>Mesocestoididae</taxon>
        <taxon>Mesocestoides</taxon>
    </lineage>
</organism>